<dbReference type="InterPro" id="IPR015422">
    <property type="entry name" value="PyrdxlP-dep_Trfase_small"/>
</dbReference>
<proteinExistence type="inferred from homology"/>
<dbReference type="SUPFAM" id="SSF53383">
    <property type="entry name" value="PLP-dependent transferases"/>
    <property type="match status" value="1"/>
</dbReference>
<evidence type="ECO:0000256" key="3">
    <source>
        <dbReference type="ARBA" id="ARBA00022576"/>
    </source>
</evidence>
<dbReference type="GO" id="GO:0030170">
    <property type="term" value="F:pyridoxal phosphate binding"/>
    <property type="evidence" value="ECO:0007669"/>
    <property type="project" value="InterPro"/>
</dbReference>
<gene>
    <name evidence="8" type="ORF">BDZ90DRAFT_215410</name>
</gene>
<feature type="domain" description="Aminotransferase class I/classII large" evidence="7">
    <location>
        <begin position="35"/>
        <end position="430"/>
    </location>
</feature>
<sequence length="453" mass="50508">MAKSSKIGIVTDRIHDEYTRGPDVWSTFNPAVFPDCVNLGQGFMNWAPPAFIRESLQELSDKRVDVHHYSHPKGRPRLRKAIADHLSEQYRKPRDPSQDLVAGGSSSLPKQRKDVGAQLDPETEVQITSGANGAIYCATTAFLEPGDEVIFISPHFDQYQCEVTFMGAKPVPIALLPPKEVRGSKGSDWKLDWEKIEEAMKSPKCKAIIFNTPHNPVGKVYDDEEISRLASLCIKYDLLCIADEVYDILTFDSKPHLRIASYEGMWNRTITISSAGKAFAATGWRIGWAVGPPHLIKPVLVVSTRISFSTNSIAAEAAAVGVEEAAQRGFYQSQIQEYEARRGQLCSALDTLGLPYTLPEGAYFIMVDASAIQIPEDYPFPEDVQKHYRTAYFVAKEAKVVCIPATAFVSEEHVPMFEKWLRLSFCKDEEGREGGELEKGGKQLQALKKYIKA</sequence>
<protein>
    <submittedName>
        <fullName evidence="8">PLP-dependent transferase</fullName>
    </submittedName>
</protein>
<evidence type="ECO:0000256" key="4">
    <source>
        <dbReference type="ARBA" id="ARBA00022679"/>
    </source>
</evidence>
<evidence type="ECO:0000256" key="2">
    <source>
        <dbReference type="ARBA" id="ARBA00007441"/>
    </source>
</evidence>
<reference evidence="8 9" key="1">
    <citation type="journal article" date="2018" name="Mol. Biol. Evol.">
        <title>Broad Genomic Sampling Reveals a Smut Pathogenic Ancestry of the Fungal Clade Ustilaginomycotina.</title>
        <authorList>
            <person name="Kijpornyongpan T."/>
            <person name="Mondo S.J."/>
            <person name="Barry K."/>
            <person name="Sandor L."/>
            <person name="Lee J."/>
            <person name="Lipzen A."/>
            <person name="Pangilinan J."/>
            <person name="LaButti K."/>
            <person name="Hainaut M."/>
            <person name="Henrissat B."/>
            <person name="Grigoriev I.V."/>
            <person name="Spatafora J.W."/>
            <person name="Aime M.C."/>
        </authorList>
    </citation>
    <scope>NUCLEOTIDE SEQUENCE [LARGE SCALE GENOMIC DNA]</scope>
    <source>
        <strain evidence="8 9">MCA 5214</strain>
    </source>
</reference>
<comment type="similarity">
    <text evidence="2">Belongs to the class-I pyridoxal-phosphate-dependent aminotransferase family.</text>
</comment>
<dbReference type="PANTHER" id="PTHR43807">
    <property type="entry name" value="FI04487P"/>
    <property type="match status" value="1"/>
</dbReference>
<evidence type="ECO:0000256" key="6">
    <source>
        <dbReference type="SAM" id="MobiDB-lite"/>
    </source>
</evidence>
<evidence type="ECO:0000256" key="5">
    <source>
        <dbReference type="ARBA" id="ARBA00022898"/>
    </source>
</evidence>
<dbReference type="OrthoDB" id="2414662at2759"/>
<keyword evidence="4 8" id="KW-0808">Transferase</keyword>
<keyword evidence="5" id="KW-0663">Pyridoxal phosphate</keyword>
<dbReference type="STRING" id="1569628.A0A316V5Q4"/>
<dbReference type="CDD" id="cd00609">
    <property type="entry name" value="AAT_like"/>
    <property type="match status" value="1"/>
</dbReference>
<evidence type="ECO:0000259" key="7">
    <source>
        <dbReference type="Pfam" id="PF00155"/>
    </source>
</evidence>
<dbReference type="Pfam" id="PF00155">
    <property type="entry name" value="Aminotran_1_2"/>
    <property type="match status" value="1"/>
</dbReference>
<dbReference type="PANTHER" id="PTHR43807:SF20">
    <property type="entry name" value="FI04487P"/>
    <property type="match status" value="1"/>
</dbReference>
<dbReference type="GeneID" id="37026051"/>
<dbReference type="EMBL" id="KZ819662">
    <property type="protein sequence ID" value="PWN30755.1"/>
    <property type="molecule type" value="Genomic_DNA"/>
</dbReference>
<keyword evidence="3" id="KW-0032">Aminotransferase</keyword>
<dbReference type="InterPro" id="IPR015424">
    <property type="entry name" value="PyrdxlP-dep_Trfase"/>
</dbReference>
<evidence type="ECO:0000313" key="8">
    <source>
        <dbReference type="EMBL" id="PWN30755.1"/>
    </source>
</evidence>
<accession>A0A316V5Q4</accession>
<evidence type="ECO:0000256" key="1">
    <source>
        <dbReference type="ARBA" id="ARBA00001933"/>
    </source>
</evidence>
<dbReference type="InterPro" id="IPR004838">
    <property type="entry name" value="NHTrfase_class1_PyrdxlP-BS"/>
</dbReference>
<dbReference type="InterPro" id="IPR004839">
    <property type="entry name" value="Aminotransferase_I/II_large"/>
</dbReference>
<dbReference type="FunFam" id="3.40.640.10:FF:000024">
    <property type="entry name" value="Kynurenine--oxoglutarate transaminase 3"/>
    <property type="match status" value="1"/>
</dbReference>
<name>A0A316V5Q4_9BASI</name>
<dbReference type="GO" id="GO:0005739">
    <property type="term" value="C:mitochondrion"/>
    <property type="evidence" value="ECO:0007669"/>
    <property type="project" value="TreeGrafter"/>
</dbReference>
<dbReference type="RefSeq" id="XP_025365367.1">
    <property type="nucleotide sequence ID" value="XM_025504228.1"/>
</dbReference>
<dbReference type="AlphaFoldDB" id="A0A316V5Q4"/>
<dbReference type="Proteomes" id="UP000245884">
    <property type="component" value="Unassembled WGS sequence"/>
</dbReference>
<dbReference type="InterPro" id="IPR015421">
    <property type="entry name" value="PyrdxlP-dep_Trfase_major"/>
</dbReference>
<keyword evidence="9" id="KW-1185">Reference proteome</keyword>
<dbReference type="InterPro" id="IPR051326">
    <property type="entry name" value="Kynurenine-oxoglutarate_AT"/>
</dbReference>
<dbReference type="PROSITE" id="PS00105">
    <property type="entry name" value="AA_TRANSFER_CLASS_1"/>
    <property type="match status" value="1"/>
</dbReference>
<comment type="cofactor">
    <cofactor evidence="1">
        <name>pyridoxal 5'-phosphate</name>
        <dbReference type="ChEBI" id="CHEBI:597326"/>
    </cofactor>
</comment>
<dbReference type="Gene3D" id="3.40.640.10">
    <property type="entry name" value="Type I PLP-dependent aspartate aminotransferase-like (Major domain)"/>
    <property type="match status" value="1"/>
</dbReference>
<organism evidence="8 9">
    <name type="scientific">Jaminaea rosea</name>
    <dbReference type="NCBI Taxonomy" id="1569628"/>
    <lineage>
        <taxon>Eukaryota</taxon>
        <taxon>Fungi</taxon>
        <taxon>Dikarya</taxon>
        <taxon>Basidiomycota</taxon>
        <taxon>Ustilaginomycotina</taxon>
        <taxon>Exobasidiomycetes</taxon>
        <taxon>Microstromatales</taxon>
        <taxon>Microstromatales incertae sedis</taxon>
        <taxon>Jaminaea</taxon>
    </lineage>
</organism>
<dbReference type="GO" id="GO:0016212">
    <property type="term" value="F:kynurenine-oxoglutarate transaminase activity"/>
    <property type="evidence" value="ECO:0007669"/>
    <property type="project" value="TreeGrafter"/>
</dbReference>
<dbReference type="Gene3D" id="3.90.1150.10">
    <property type="entry name" value="Aspartate Aminotransferase, domain 1"/>
    <property type="match status" value="1"/>
</dbReference>
<evidence type="ECO:0000313" key="9">
    <source>
        <dbReference type="Proteomes" id="UP000245884"/>
    </source>
</evidence>
<feature type="region of interest" description="Disordered" evidence="6">
    <location>
        <begin position="90"/>
        <end position="114"/>
    </location>
</feature>